<sequence length="110" mass="11021">MTAAVASAPRHRSILLLMLLALVLGGTFPSAATVSNTSAGAHPARAAAPAPAAVPGHRPALHAPHPLPFAEPPAVVPPPRPAVGVVVAETRLAAPFRPVRAPEARGPPLS</sequence>
<dbReference type="Proteomes" id="UP000198582">
    <property type="component" value="Unassembled WGS sequence"/>
</dbReference>
<feature type="compositionally biased region" description="Low complexity" evidence="1">
    <location>
        <begin position="39"/>
        <end position="64"/>
    </location>
</feature>
<name>A0A1H8YKU6_9PSEU</name>
<evidence type="ECO:0000256" key="1">
    <source>
        <dbReference type="SAM" id="MobiDB-lite"/>
    </source>
</evidence>
<evidence type="ECO:0000313" key="2">
    <source>
        <dbReference type="EMBL" id="SEP52777.1"/>
    </source>
</evidence>
<gene>
    <name evidence="2" type="ORF">SAMN04489732_12262</name>
</gene>
<protein>
    <submittedName>
        <fullName evidence="2">Uncharacterized protein</fullName>
    </submittedName>
</protein>
<organism evidence="2 3">
    <name type="scientific">Amycolatopsis saalfeldensis</name>
    <dbReference type="NCBI Taxonomy" id="394193"/>
    <lineage>
        <taxon>Bacteria</taxon>
        <taxon>Bacillati</taxon>
        <taxon>Actinomycetota</taxon>
        <taxon>Actinomycetes</taxon>
        <taxon>Pseudonocardiales</taxon>
        <taxon>Pseudonocardiaceae</taxon>
        <taxon>Amycolatopsis</taxon>
    </lineage>
</organism>
<dbReference type="STRING" id="394193.SAMN04489732_12262"/>
<accession>A0A1H8YKU6</accession>
<dbReference type="RefSeq" id="WP_091626622.1">
    <property type="nucleotide sequence ID" value="NZ_FOEF01000022.1"/>
</dbReference>
<dbReference type="AlphaFoldDB" id="A0A1H8YKU6"/>
<proteinExistence type="predicted"/>
<keyword evidence="3" id="KW-1185">Reference proteome</keyword>
<feature type="compositionally biased region" description="Pro residues" evidence="1">
    <location>
        <begin position="65"/>
        <end position="77"/>
    </location>
</feature>
<feature type="region of interest" description="Disordered" evidence="1">
    <location>
        <begin position="35"/>
        <end position="77"/>
    </location>
</feature>
<evidence type="ECO:0000313" key="3">
    <source>
        <dbReference type="Proteomes" id="UP000198582"/>
    </source>
</evidence>
<dbReference type="EMBL" id="FOEF01000022">
    <property type="protein sequence ID" value="SEP52777.1"/>
    <property type="molecule type" value="Genomic_DNA"/>
</dbReference>
<reference evidence="2 3" key="1">
    <citation type="submission" date="2016-10" db="EMBL/GenBank/DDBJ databases">
        <authorList>
            <person name="de Groot N.N."/>
        </authorList>
    </citation>
    <scope>NUCLEOTIDE SEQUENCE [LARGE SCALE GENOMIC DNA]</scope>
    <source>
        <strain evidence="2 3">DSM 44993</strain>
    </source>
</reference>